<name>A0A6L5X555_9FIRM</name>
<reference evidence="1 2" key="1">
    <citation type="submission" date="2019-08" db="EMBL/GenBank/DDBJ databases">
        <title>In-depth cultivation of the pig gut microbiome towards novel bacterial diversity and tailored functional studies.</title>
        <authorList>
            <person name="Wylensek D."/>
            <person name="Hitch T.C.A."/>
            <person name="Clavel T."/>
        </authorList>
    </citation>
    <scope>NUCLEOTIDE SEQUENCE [LARGE SCALE GENOMIC DNA]</scope>
    <source>
        <strain evidence="1 2">Oil+RF-744-WCA-WT-11</strain>
    </source>
</reference>
<organism evidence="1 2">
    <name type="scientific">Porcincola intestinalis</name>
    <dbReference type="NCBI Taxonomy" id="2606632"/>
    <lineage>
        <taxon>Bacteria</taxon>
        <taxon>Bacillati</taxon>
        <taxon>Bacillota</taxon>
        <taxon>Clostridia</taxon>
        <taxon>Lachnospirales</taxon>
        <taxon>Lachnospiraceae</taxon>
        <taxon>Porcincola</taxon>
    </lineage>
</organism>
<protein>
    <submittedName>
        <fullName evidence="1">SseB family protein</fullName>
    </submittedName>
</protein>
<evidence type="ECO:0000313" key="2">
    <source>
        <dbReference type="Proteomes" id="UP000481852"/>
    </source>
</evidence>
<comment type="caution">
    <text evidence="1">The sequence shown here is derived from an EMBL/GenBank/DDBJ whole genome shotgun (WGS) entry which is preliminary data.</text>
</comment>
<dbReference type="AlphaFoldDB" id="A0A6L5X555"/>
<accession>A0A6L5X555</accession>
<dbReference type="EMBL" id="VULZ01000002">
    <property type="protein sequence ID" value="MSS14076.1"/>
    <property type="molecule type" value="Genomic_DNA"/>
</dbReference>
<sequence length="133" mass="15090">MTDQGLEGNEKIEEHIGMLQREPSPEMLAVTLSTIRRRMKQGGQFVVAVSPEKTQNLELRILENEGKRWLEAYTSFEEEMKGAQPVMSTFLSDIGQVLRMALQSDEVEGLALNPYHRAILLDKHLIRLILGEA</sequence>
<evidence type="ECO:0000313" key="1">
    <source>
        <dbReference type="EMBL" id="MSS14076.1"/>
    </source>
</evidence>
<proteinExistence type="predicted"/>
<dbReference type="RefSeq" id="WP_154523115.1">
    <property type="nucleotide sequence ID" value="NZ_JAQYJL010000006.1"/>
</dbReference>
<dbReference type="Proteomes" id="UP000481852">
    <property type="component" value="Unassembled WGS sequence"/>
</dbReference>
<gene>
    <name evidence="1" type="ORF">FYJ35_03305</name>
</gene>
<keyword evidence="2" id="KW-1185">Reference proteome</keyword>